<dbReference type="GO" id="GO:0055085">
    <property type="term" value="P:transmembrane transport"/>
    <property type="evidence" value="ECO:0000318"/>
    <property type="project" value="GO_Central"/>
</dbReference>
<feature type="transmembrane region" description="Helical" evidence="6">
    <location>
        <begin position="457"/>
        <end position="478"/>
    </location>
</feature>
<dbReference type="GO" id="GO:0005886">
    <property type="term" value="C:plasma membrane"/>
    <property type="evidence" value="ECO:0000318"/>
    <property type="project" value="GO_Central"/>
</dbReference>
<dbReference type="InterPro" id="IPR000109">
    <property type="entry name" value="POT_fam"/>
</dbReference>
<organism evidence="7 9">
    <name type="scientific">Medicago truncatula</name>
    <name type="common">Barrel medic</name>
    <name type="synonym">Medicago tribuloides</name>
    <dbReference type="NCBI Taxonomy" id="3880"/>
    <lineage>
        <taxon>Eukaryota</taxon>
        <taxon>Viridiplantae</taxon>
        <taxon>Streptophyta</taxon>
        <taxon>Embryophyta</taxon>
        <taxon>Tracheophyta</taxon>
        <taxon>Spermatophyta</taxon>
        <taxon>Magnoliopsida</taxon>
        <taxon>eudicotyledons</taxon>
        <taxon>Gunneridae</taxon>
        <taxon>Pentapetalae</taxon>
        <taxon>rosids</taxon>
        <taxon>fabids</taxon>
        <taxon>Fabales</taxon>
        <taxon>Fabaceae</taxon>
        <taxon>Papilionoideae</taxon>
        <taxon>50 kb inversion clade</taxon>
        <taxon>NPAAA clade</taxon>
        <taxon>Hologalegina</taxon>
        <taxon>IRL clade</taxon>
        <taxon>Trifolieae</taxon>
        <taxon>Medicago</taxon>
    </lineage>
</organism>
<feature type="transmembrane region" description="Helical" evidence="6">
    <location>
        <begin position="378"/>
        <end position="396"/>
    </location>
</feature>
<reference evidence="7 9" key="1">
    <citation type="journal article" date="2011" name="Nature">
        <title>The Medicago genome provides insight into the evolution of rhizobial symbioses.</title>
        <authorList>
            <person name="Young N.D."/>
            <person name="Debelle F."/>
            <person name="Oldroyd G.E."/>
            <person name="Geurts R."/>
            <person name="Cannon S.B."/>
            <person name="Udvardi M.K."/>
            <person name="Benedito V.A."/>
            <person name="Mayer K.F."/>
            <person name="Gouzy J."/>
            <person name="Schoof H."/>
            <person name="Van de Peer Y."/>
            <person name="Proost S."/>
            <person name="Cook D.R."/>
            <person name="Meyers B.C."/>
            <person name="Spannagl M."/>
            <person name="Cheung F."/>
            <person name="De Mita S."/>
            <person name="Krishnakumar V."/>
            <person name="Gundlach H."/>
            <person name="Zhou S."/>
            <person name="Mudge J."/>
            <person name="Bharti A.K."/>
            <person name="Murray J.D."/>
            <person name="Naoumkina M.A."/>
            <person name="Rosen B."/>
            <person name="Silverstein K.A."/>
            <person name="Tang H."/>
            <person name="Rombauts S."/>
            <person name="Zhao P.X."/>
            <person name="Zhou P."/>
            <person name="Barbe V."/>
            <person name="Bardou P."/>
            <person name="Bechner M."/>
            <person name="Bellec A."/>
            <person name="Berger A."/>
            <person name="Berges H."/>
            <person name="Bidwell S."/>
            <person name="Bisseling T."/>
            <person name="Choisne N."/>
            <person name="Couloux A."/>
            <person name="Denny R."/>
            <person name="Deshpande S."/>
            <person name="Dai X."/>
            <person name="Doyle J.J."/>
            <person name="Dudez A.M."/>
            <person name="Farmer A.D."/>
            <person name="Fouteau S."/>
            <person name="Franken C."/>
            <person name="Gibelin C."/>
            <person name="Gish J."/>
            <person name="Goldstein S."/>
            <person name="Gonzalez A.J."/>
            <person name="Green P.J."/>
            <person name="Hallab A."/>
            <person name="Hartog M."/>
            <person name="Hua A."/>
            <person name="Humphray S.J."/>
            <person name="Jeong D.H."/>
            <person name="Jing Y."/>
            <person name="Jocker A."/>
            <person name="Kenton S.M."/>
            <person name="Kim D.J."/>
            <person name="Klee K."/>
            <person name="Lai H."/>
            <person name="Lang C."/>
            <person name="Lin S."/>
            <person name="Macmil S.L."/>
            <person name="Magdelenat G."/>
            <person name="Matthews L."/>
            <person name="McCorrison J."/>
            <person name="Monaghan E.L."/>
            <person name="Mun J.H."/>
            <person name="Najar F.Z."/>
            <person name="Nicholson C."/>
            <person name="Noirot C."/>
            <person name="O'Bleness M."/>
            <person name="Paule C.R."/>
            <person name="Poulain J."/>
            <person name="Prion F."/>
            <person name="Qin B."/>
            <person name="Qu C."/>
            <person name="Retzel E.F."/>
            <person name="Riddle C."/>
            <person name="Sallet E."/>
            <person name="Samain S."/>
            <person name="Samson N."/>
            <person name="Sanders I."/>
            <person name="Saurat O."/>
            <person name="Scarpelli C."/>
            <person name="Schiex T."/>
            <person name="Segurens B."/>
            <person name="Severin A.J."/>
            <person name="Sherrier D.J."/>
            <person name="Shi R."/>
            <person name="Sims S."/>
            <person name="Singer S.R."/>
            <person name="Sinharoy S."/>
            <person name="Sterck L."/>
            <person name="Viollet A."/>
            <person name="Wang B.B."/>
            <person name="Wang K."/>
            <person name="Wang M."/>
            <person name="Wang X."/>
            <person name="Warfsmann J."/>
            <person name="Weissenbach J."/>
            <person name="White D.D."/>
            <person name="White J.D."/>
            <person name="Wiley G.B."/>
            <person name="Wincker P."/>
            <person name="Xing Y."/>
            <person name="Yang L."/>
            <person name="Yao Z."/>
            <person name="Ying F."/>
            <person name="Zhai J."/>
            <person name="Zhou L."/>
            <person name="Zuber A."/>
            <person name="Denarie J."/>
            <person name="Dixon R.A."/>
            <person name="May G.D."/>
            <person name="Schwartz D.C."/>
            <person name="Rogers J."/>
            <person name="Quetier F."/>
            <person name="Town C.D."/>
            <person name="Roe B.A."/>
        </authorList>
    </citation>
    <scope>NUCLEOTIDE SEQUENCE [LARGE SCALE GENOMIC DNA]</scope>
    <source>
        <strain evidence="7">A17</strain>
        <strain evidence="8 9">cv. Jemalong A17</strain>
    </source>
</reference>
<feature type="transmembrane region" description="Helical" evidence="6">
    <location>
        <begin position="341"/>
        <end position="358"/>
    </location>
</feature>
<comment type="subcellular location">
    <subcellularLocation>
        <location evidence="1">Membrane</location>
        <topology evidence="1">Multi-pass membrane protein</topology>
    </subcellularLocation>
</comment>
<feature type="transmembrane region" description="Helical" evidence="6">
    <location>
        <begin position="191"/>
        <end position="208"/>
    </location>
</feature>
<dbReference type="GO" id="GO:0022857">
    <property type="term" value="F:transmembrane transporter activity"/>
    <property type="evidence" value="ECO:0000318"/>
    <property type="project" value="GO_Central"/>
</dbReference>
<evidence type="ECO:0000256" key="6">
    <source>
        <dbReference type="SAM" id="Phobius"/>
    </source>
</evidence>
<dbReference type="PaxDb" id="3880-AES96528"/>
<feature type="transmembrane region" description="Helical" evidence="6">
    <location>
        <begin position="152"/>
        <end position="171"/>
    </location>
</feature>
<dbReference type="Proteomes" id="UP000002051">
    <property type="component" value="Chromosome 5"/>
</dbReference>
<keyword evidence="5 6" id="KW-0472">Membrane</keyword>
<feature type="transmembrane region" description="Helical" evidence="6">
    <location>
        <begin position="214"/>
        <end position="236"/>
    </location>
</feature>
<evidence type="ECO:0000256" key="2">
    <source>
        <dbReference type="ARBA" id="ARBA00005982"/>
    </source>
</evidence>
<dbReference type="AlphaFoldDB" id="G7K9Q7"/>
<dbReference type="eggNOG" id="KOG1237">
    <property type="taxonomic scope" value="Eukaryota"/>
</dbReference>
<name>G7K9Q7_MEDTR</name>
<dbReference type="EMBL" id="CM001221">
    <property type="protein sequence ID" value="AES96528.2"/>
    <property type="molecule type" value="Genomic_DNA"/>
</dbReference>
<dbReference type="InterPro" id="IPR036259">
    <property type="entry name" value="MFS_trans_sf"/>
</dbReference>
<evidence type="ECO:0000313" key="9">
    <source>
        <dbReference type="Proteomes" id="UP000002051"/>
    </source>
</evidence>
<feature type="transmembrane region" description="Helical" evidence="6">
    <location>
        <begin position="417"/>
        <end position="437"/>
    </location>
</feature>
<protein>
    <submittedName>
        <fullName evidence="7">Peptide/nitrate transporter</fullName>
    </submittedName>
</protein>
<keyword evidence="3 6" id="KW-0812">Transmembrane</keyword>
<evidence type="ECO:0000313" key="8">
    <source>
        <dbReference type="EnsemblPlants" id="AES96528"/>
    </source>
</evidence>
<sequence length="577" mass="64823">MSSLRKKLLDEESLVQSKPKTLQKKPGWKAMPYILGNETVEKLAKLGIQTNFMVYLMTVYNMDHVYAANILNTWSAISNGLPVIGAFIADAYLGKFVTIAIASFANLAGMIIIMLTAWVPHFHPSPCSLQQQQLGTCKGHTNLQLGILLSGFFWLAIGTGGINPCSIPFAIDQFDMTTVEGRQGTRSFYNFYYVIQTVLLLINVTLVVKIQDSFSWTLGFALPCLFMVVAIVFYFAGAKVYAYVEPEGSIFSRIAQVFVAAKCKRHVHIPDKGDTSGVFYDPPIENMEPKFPLTKEFRCLNKAAIMVENELNDDGSNNNPWRLCSIQQVEELKCILKMMPIWVTGIITYIPTGQLSIFPMSQAMKMDKHLTQNFEIPPGWMIIVTMLTIAIVIPFYDKVISPTLTKMTNQDGGLTNLQRIGLGHFFAILTMVIAGLVEQRRRVSSTSLGESYEITQMSIMWLVPQFITLGFNQAFSIVGHTEFFNKESPDKMRSIGNSLLSLQTAVASNLSTFIVNIIHSFSGKQGEPDWLDSDVNKGKLEYFYFIVAGLGVLNFGWFLFCACRYRYKTFVKIEDIR</sequence>
<accession>G7K9Q7</accession>
<proteinExistence type="inferred from homology"/>
<feature type="transmembrane region" description="Helical" evidence="6">
    <location>
        <begin position="96"/>
        <end position="119"/>
    </location>
</feature>
<feature type="transmembrane region" description="Helical" evidence="6">
    <location>
        <begin position="499"/>
        <end position="522"/>
    </location>
</feature>
<evidence type="ECO:0000313" key="7">
    <source>
        <dbReference type="EMBL" id="AES96528.2"/>
    </source>
</evidence>
<accession>A0A0C3XHP3</accession>
<dbReference type="CDD" id="cd17416">
    <property type="entry name" value="MFS_NPF1_2"/>
    <property type="match status" value="1"/>
</dbReference>
<dbReference type="Pfam" id="PF00854">
    <property type="entry name" value="PTR2"/>
    <property type="match status" value="1"/>
</dbReference>
<dbReference type="HOGENOM" id="CLU_009313_4_2_1"/>
<dbReference type="SUPFAM" id="SSF103473">
    <property type="entry name" value="MFS general substrate transporter"/>
    <property type="match status" value="1"/>
</dbReference>
<keyword evidence="9" id="KW-1185">Reference proteome</keyword>
<reference evidence="8" key="3">
    <citation type="submission" date="2015-04" db="UniProtKB">
        <authorList>
            <consortium name="EnsemblPlants"/>
        </authorList>
    </citation>
    <scope>IDENTIFICATION</scope>
    <source>
        <strain evidence="8">cv. Jemalong A17</strain>
    </source>
</reference>
<dbReference type="PANTHER" id="PTHR11654">
    <property type="entry name" value="OLIGOPEPTIDE TRANSPORTER-RELATED"/>
    <property type="match status" value="1"/>
</dbReference>
<dbReference type="EnsemblPlants" id="AES96528">
    <property type="protein sequence ID" value="AES96528"/>
    <property type="gene ID" value="MTR_5g038190"/>
</dbReference>
<comment type="similarity">
    <text evidence="2">Belongs to the major facilitator superfamily. Proton-dependent oligopeptide transporter (POT/PTR) (TC 2.A.17) family.</text>
</comment>
<dbReference type="Gene3D" id="1.20.1250.20">
    <property type="entry name" value="MFS general substrate transporter like domains"/>
    <property type="match status" value="1"/>
</dbReference>
<feature type="transmembrane region" description="Helical" evidence="6">
    <location>
        <begin position="542"/>
        <end position="563"/>
    </location>
</feature>
<evidence type="ECO:0000256" key="4">
    <source>
        <dbReference type="ARBA" id="ARBA00022989"/>
    </source>
</evidence>
<gene>
    <name evidence="8" type="primary">11414725</name>
    <name evidence="7" type="ordered locus">MTR_5g038190</name>
</gene>
<keyword evidence="4 6" id="KW-1133">Transmembrane helix</keyword>
<evidence type="ECO:0000256" key="1">
    <source>
        <dbReference type="ARBA" id="ARBA00004141"/>
    </source>
</evidence>
<dbReference type="OrthoDB" id="8904098at2759"/>
<evidence type="ECO:0000256" key="3">
    <source>
        <dbReference type="ARBA" id="ARBA00022692"/>
    </source>
</evidence>
<evidence type="ECO:0000256" key="5">
    <source>
        <dbReference type="ARBA" id="ARBA00023136"/>
    </source>
</evidence>
<reference evidence="7 9" key="2">
    <citation type="journal article" date="2014" name="BMC Genomics">
        <title>An improved genome release (version Mt4.0) for the model legume Medicago truncatula.</title>
        <authorList>
            <person name="Tang H."/>
            <person name="Krishnakumar V."/>
            <person name="Bidwell S."/>
            <person name="Rosen B."/>
            <person name="Chan A."/>
            <person name="Zhou S."/>
            <person name="Gentzbittel L."/>
            <person name="Childs K.L."/>
            <person name="Yandell M."/>
            <person name="Gundlach H."/>
            <person name="Mayer K.F."/>
            <person name="Schwartz D.C."/>
            <person name="Town C.D."/>
        </authorList>
    </citation>
    <scope>GENOME REANNOTATION</scope>
    <source>
        <strain evidence="8 9">cv. Jemalong A17</strain>
    </source>
</reference>